<feature type="compositionally biased region" description="Low complexity" evidence="1">
    <location>
        <begin position="700"/>
        <end position="709"/>
    </location>
</feature>
<sequence>MSSRNYASSRYTARRSGRGLRGTAPDDSEDGAPIDTTAPSQDFEPLGSGPSSRTTAPPRTLQETKYPRYSYVAELGVPLTTSKGPVKPKSMLLVSDLDNTLFGPNGDGVIARPYLRTFIRYIMHPSTPYSLAIWTFSGRMYGIAHLRQCGMGKHLFDSDDLKAPKFKPGLLAVWGYEDSGFLPHEYGRMASGKAVKDLDLMWSMLNATTGSDWSPLNSLLQDDLASNGRAQPDNIINCPVFTTKCPDDDFLLAQIGVLEELSTTSNVGAAIKLGNLEHGIPLDKLDKYVLRATEVCGKLGIKVSRGTAYPDPAVIKELKDSARPVGPAHDAAQEPAVPHPGALPFVHPSPKRTATGMVLSPSSLYKSEVAVPSTPGRIRKPLVIFDLDGTLYTRPPQHLEHIPEGEPSGRPYLRSFLMWLLRPGSPWMIDIWTGSQKATAVKCLYELDLGLVGPSLVKGEAELLHPKLVAFWAREDVGLTDKDFVSYVAIVKDLDKLWEHLADEHLGKFDPSNTVMVDDTPSKLRAQPSSLIAAPTYDYPLGPSTYTVAAQLDGFLLALADMLDELAPQSNFANFIERARWNKVLGRTAITDKRNAGLELLERAKIPVEAEARGLLPGTEPTSKRDQGGRTALSNTASSITRLTSSSLAALPRAKPSAVTSDTDNAAPSDDGFSTDTDTTDASVDGDSDDAEDEARRPARNSSSAARKSSGGGRR</sequence>
<feature type="compositionally biased region" description="Acidic residues" evidence="1">
    <location>
        <begin position="684"/>
        <end position="693"/>
    </location>
</feature>
<accession>A0A194S212</accession>
<dbReference type="RefSeq" id="XP_018270614.1">
    <property type="nucleotide sequence ID" value="XM_018417278.1"/>
</dbReference>
<feature type="compositionally biased region" description="Polar residues" evidence="1">
    <location>
        <begin position="632"/>
        <end position="648"/>
    </location>
</feature>
<dbReference type="GeneID" id="28977726"/>
<feature type="region of interest" description="Disordered" evidence="1">
    <location>
        <begin position="612"/>
        <end position="715"/>
    </location>
</feature>
<protein>
    <recommendedName>
        <fullName evidence="2">FCP1 homology domain-containing protein</fullName>
    </recommendedName>
</protein>
<keyword evidence="4" id="KW-1185">Reference proteome</keyword>
<evidence type="ECO:0000313" key="4">
    <source>
        <dbReference type="Proteomes" id="UP000053890"/>
    </source>
</evidence>
<dbReference type="SMART" id="SM00577">
    <property type="entry name" value="CPDc"/>
    <property type="match status" value="1"/>
</dbReference>
<dbReference type="OrthoDB" id="1711508at2759"/>
<feature type="region of interest" description="Disordered" evidence="1">
    <location>
        <begin position="1"/>
        <end position="63"/>
    </location>
</feature>
<dbReference type="InterPro" id="IPR004274">
    <property type="entry name" value="FCP1_dom"/>
</dbReference>
<name>A0A194S212_RHOGW</name>
<dbReference type="InterPro" id="IPR050365">
    <property type="entry name" value="TIM50"/>
</dbReference>
<dbReference type="PROSITE" id="PS50969">
    <property type="entry name" value="FCP1"/>
    <property type="match status" value="2"/>
</dbReference>
<dbReference type="Proteomes" id="UP000053890">
    <property type="component" value="Unassembled WGS sequence"/>
</dbReference>
<evidence type="ECO:0000256" key="1">
    <source>
        <dbReference type="SAM" id="MobiDB-lite"/>
    </source>
</evidence>
<dbReference type="Gene3D" id="3.40.50.1000">
    <property type="entry name" value="HAD superfamily/HAD-like"/>
    <property type="match status" value="2"/>
</dbReference>
<evidence type="ECO:0000313" key="3">
    <source>
        <dbReference type="EMBL" id="KPV74565.1"/>
    </source>
</evidence>
<organism evidence="3 4">
    <name type="scientific">Rhodotorula graminis (strain WP1)</name>
    <dbReference type="NCBI Taxonomy" id="578459"/>
    <lineage>
        <taxon>Eukaryota</taxon>
        <taxon>Fungi</taxon>
        <taxon>Dikarya</taxon>
        <taxon>Basidiomycota</taxon>
        <taxon>Pucciniomycotina</taxon>
        <taxon>Microbotryomycetes</taxon>
        <taxon>Sporidiobolales</taxon>
        <taxon>Sporidiobolaceae</taxon>
        <taxon>Rhodotorula</taxon>
    </lineage>
</organism>
<dbReference type="AlphaFoldDB" id="A0A194S212"/>
<dbReference type="EMBL" id="KQ474080">
    <property type="protein sequence ID" value="KPV74565.1"/>
    <property type="molecule type" value="Genomic_DNA"/>
</dbReference>
<dbReference type="STRING" id="578459.A0A194S212"/>
<dbReference type="SUPFAM" id="SSF56784">
    <property type="entry name" value="HAD-like"/>
    <property type="match status" value="2"/>
</dbReference>
<feature type="region of interest" description="Disordered" evidence="1">
    <location>
        <begin position="323"/>
        <end position="347"/>
    </location>
</feature>
<dbReference type="InterPro" id="IPR023214">
    <property type="entry name" value="HAD_sf"/>
</dbReference>
<feature type="domain" description="FCP1 homology" evidence="2">
    <location>
        <begin position="376"/>
        <end position="559"/>
    </location>
</feature>
<feature type="domain" description="FCP1 homology" evidence="2">
    <location>
        <begin position="86"/>
        <end position="261"/>
    </location>
</feature>
<dbReference type="InterPro" id="IPR036412">
    <property type="entry name" value="HAD-like_sf"/>
</dbReference>
<proteinExistence type="predicted"/>
<gene>
    <name evidence="3" type="ORF">RHOBADRAFT_54367</name>
</gene>
<evidence type="ECO:0000259" key="2">
    <source>
        <dbReference type="PROSITE" id="PS50969"/>
    </source>
</evidence>
<feature type="compositionally biased region" description="Polar residues" evidence="1">
    <location>
        <begin position="49"/>
        <end position="63"/>
    </location>
</feature>
<dbReference type="PANTHER" id="PTHR12210">
    <property type="entry name" value="DULLARD PROTEIN PHOSPHATASE"/>
    <property type="match status" value="1"/>
</dbReference>
<dbReference type="OMA" id="KDLDLMW"/>
<feature type="compositionally biased region" description="Polar residues" evidence="1">
    <location>
        <begin position="1"/>
        <end position="11"/>
    </location>
</feature>
<feature type="compositionally biased region" description="Low complexity" evidence="1">
    <location>
        <begin position="669"/>
        <end position="683"/>
    </location>
</feature>
<reference evidence="3 4" key="1">
    <citation type="journal article" date="2015" name="Front. Microbiol.">
        <title>Genome sequence of the plant growth promoting endophytic yeast Rhodotorula graminis WP1.</title>
        <authorList>
            <person name="Firrincieli A."/>
            <person name="Otillar R."/>
            <person name="Salamov A."/>
            <person name="Schmutz J."/>
            <person name="Khan Z."/>
            <person name="Redman R.S."/>
            <person name="Fleck N.D."/>
            <person name="Lindquist E."/>
            <person name="Grigoriev I.V."/>
            <person name="Doty S.L."/>
        </authorList>
    </citation>
    <scope>NUCLEOTIDE SEQUENCE [LARGE SCALE GENOMIC DNA]</scope>
    <source>
        <strain evidence="3 4">WP1</strain>
    </source>
</reference>
<dbReference type="Pfam" id="PF03031">
    <property type="entry name" value="NIF"/>
    <property type="match status" value="1"/>
</dbReference>